<keyword evidence="2" id="KW-0472">Membrane</keyword>
<feature type="compositionally biased region" description="Polar residues" evidence="1">
    <location>
        <begin position="337"/>
        <end position="350"/>
    </location>
</feature>
<feature type="transmembrane region" description="Helical" evidence="2">
    <location>
        <begin position="162"/>
        <end position="187"/>
    </location>
</feature>
<organism evidence="3 4">
    <name type="scientific">Setomelanomma holmii</name>
    <dbReference type="NCBI Taxonomy" id="210430"/>
    <lineage>
        <taxon>Eukaryota</taxon>
        <taxon>Fungi</taxon>
        <taxon>Dikarya</taxon>
        <taxon>Ascomycota</taxon>
        <taxon>Pezizomycotina</taxon>
        <taxon>Dothideomycetes</taxon>
        <taxon>Pleosporomycetidae</taxon>
        <taxon>Pleosporales</taxon>
        <taxon>Pleosporineae</taxon>
        <taxon>Phaeosphaeriaceae</taxon>
        <taxon>Setomelanomma</taxon>
    </lineage>
</organism>
<dbReference type="EMBL" id="ML978182">
    <property type="protein sequence ID" value="KAF2031270.1"/>
    <property type="molecule type" value="Genomic_DNA"/>
</dbReference>
<name>A0A9P4HB36_9PLEO</name>
<feature type="compositionally biased region" description="Polar residues" evidence="1">
    <location>
        <begin position="248"/>
        <end position="263"/>
    </location>
</feature>
<evidence type="ECO:0000256" key="2">
    <source>
        <dbReference type="SAM" id="Phobius"/>
    </source>
</evidence>
<feature type="region of interest" description="Disordered" evidence="1">
    <location>
        <begin position="335"/>
        <end position="381"/>
    </location>
</feature>
<evidence type="ECO:0000313" key="3">
    <source>
        <dbReference type="EMBL" id="KAF2031270.1"/>
    </source>
</evidence>
<evidence type="ECO:0000256" key="1">
    <source>
        <dbReference type="SAM" id="MobiDB-lite"/>
    </source>
</evidence>
<dbReference type="AlphaFoldDB" id="A0A9P4HB36"/>
<gene>
    <name evidence="3" type="ORF">EK21DRAFT_88198</name>
</gene>
<sequence length="381" mass="39583">MSQSTLPAFGPRCPSGGSWYACGTGTYFVGCCARNPCSITCPAGDLYPAGFDPAFHGQFPDPSCGTGVKPWTCIAGNTFLGCCKSDACSTTSGCPSSDLEPAYLNAENLRIAYGAVAASSSSSAIPSSTLSTAAASQSTVTPTATGSAAAATVSPIKSGPPVAAIAGGAAGGASVLAILIGLLIYYFCHAKKSRNGHEDTVDRRESDLPAMTSIQVKHNGHDTPPPGYRSPNPNEYYAAHSPYHSFAHHQQWSPASEPQSPVNLSRKPVGGHQRNLSELSGDTAIRSELESPLGTPRMKSHLNSPLSSPPLGADVEWQSPVIARTRTSGRNWVPHESWQTQAGPEIPSSSAHGLGLHTAGGAEAYTPDRESGANTRRYGRS</sequence>
<comment type="caution">
    <text evidence="3">The sequence shown here is derived from an EMBL/GenBank/DDBJ whole genome shotgun (WGS) entry which is preliminary data.</text>
</comment>
<evidence type="ECO:0000313" key="4">
    <source>
        <dbReference type="Proteomes" id="UP000799777"/>
    </source>
</evidence>
<proteinExistence type="predicted"/>
<feature type="compositionally biased region" description="Low complexity" evidence="1">
    <location>
        <begin position="351"/>
        <end position="364"/>
    </location>
</feature>
<keyword evidence="4" id="KW-1185">Reference proteome</keyword>
<reference evidence="3" key="1">
    <citation type="journal article" date="2020" name="Stud. Mycol.">
        <title>101 Dothideomycetes genomes: a test case for predicting lifestyles and emergence of pathogens.</title>
        <authorList>
            <person name="Haridas S."/>
            <person name="Albert R."/>
            <person name="Binder M."/>
            <person name="Bloem J."/>
            <person name="Labutti K."/>
            <person name="Salamov A."/>
            <person name="Andreopoulos B."/>
            <person name="Baker S."/>
            <person name="Barry K."/>
            <person name="Bills G."/>
            <person name="Bluhm B."/>
            <person name="Cannon C."/>
            <person name="Castanera R."/>
            <person name="Culley D."/>
            <person name="Daum C."/>
            <person name="Ezra D."/>
            <person name="Gonzalez J."/>
            <person name="Henrissat B."/>
            <person name="Kuo A."/>
            <person name="Liang C."/>
            <person name="Lipzen A."/>
            <person name="Lutzoni F."/>
            <person name="Magnuson J."/>
            <person name="Mondo S."/>
            <person name="Nolan M."/>
            <person name="Ohm R."/>
            <person name="Pangilinan J."/>
            <person name="Park H.-J."/>
            <person name="Ramirez L."/>
            <person name="Alfaro M."/>
            <person name="Sun H."/>
            <person name="Tritt A."/>
            <person name="Yoshinaga Y."/>
            <person name="Zwiers L.-H."/>
            <person name="Turgeon B."/>
            <person name="Goodwin S."/>
            <person name="Spatafora J."/>
            <person name="Crous P."/>
            <person name="Grigoriev I."/>
        </authorList>
    </citation>
    <scope>NUCLEOTIDE SEQUENCE</scope>
    <source>
        <strain evidence="3">CBS 110217</strain>
    </source>
</reference>
<feature type="compositionally biased region" description="Low complexity" evidence="1">
    <location>
        <begin position="302"/>
        <end position="311"/>
    </location>
</feature>
<keyword evidence="2" id="KW-1133">Transmembrane helix</keyword>
<keyword evidence="2" id="KW-0812">Transmembrane</keyword>
<dbReference type="Proteomes" id="UP000799777">
    <property type="component" value="Unassembled WGS sequence"/>
</dbReference>
<feature type="region of interest" description="Disordered" evidence="1">
    <location>
        <begin position="247"/>
        <end position="314"/>
    </location>
</feature>
<dbReference type="OrthoDB" id="3692311at2759"/>
<accession>A0A9P4HB36</accession>
<protein>
    <submittedName>
        <fullName evidence="3">Uncharacterized protein</fullName>
    </submittedName>
</protein>